<organism evidence="1 2">
    <name type="scientific">Eumeta variegata</name>
    <name type="common">Bagworm moth</name>
    <name type="synonym">Eumeta japonica</name>
    <dbReference type="NCBI Taxonomy" id="151549"/>
    <lineage>
        <taxon>Eukaryota</taxon>
        <taxon>Metazoa</taxon>
        <taxon>Ecdysozoa</taxon>
        <taxon>Arthropoda</taxon>
        <taxon>Hexapoda</taxon>
        <taxon>Insecta</taxon>
        <taxon>Pterygota</taxon>
        <taxon>Neoptera</taxon>
        <taxon>Endopterygota</taxon>
        <taxon>Lepidoptera</taxon>
        <taxon>Glossata</taxon>
        <taxon>Ditrysia</taxon>
        <taxon>Tineoidea</taxon>
        <taxon>Psychidae</taxon>
        <taxon>Oiketicinae</taxon>
        <taxon>Eumeta</taxon>
    </lineage>
</organism>
<dbReference type="AlphaFoldDB" id="A0A4C1XYA8"/>
<evidence type="ECO:0000313" key="1">
    <source>
        <dbReference type="EMBL" id="GBP67309.1"/>
    </source>
</evidence>
<sequence>MGFFLRYNSGSCQLRVHSQYSTYNLYRCLALFISELQGGNLKFQYELPKKSLVNTSLFYLKLHIVSSNIKKKTIELDFSENYDQCCSSMRNYILQILEKGDKSLEVQVLARDMLQAVRVRQPRLSACGLFDLRMTLVTGFLSLTATTRASIVIEKRIAIINLIRDRILLPKERKLKKLTINGSEPETSFNQIFEFLDFIKCPKGTLHRTKPYNIQM</sequence>
<reference evidence="1 2" key="1">
    <citation type="journal article" date="2019" name="Commun. Biol.">
        <title>The bagworm genome reveals a unique fibroin gene that provides high tensile strength.</title>
        <authorList>
            <person name="Kono N."/>
            <person name="Nakamura H."/>
            <person name="Ohtoshi R."/>
            <person name="Tomita M."/>
            <person name="Numata K."/>
            <person name="Arakawa K."/>
        </authorList>
    </citation>
    <scope>NUCLEOTIDE SEQUENCE [LARGE SCALE GENOMIC DNA]</scope>
</reference>
<comment type="caution">
    <text evidence="1">The sequence shown here is derived from an EMBL/GenBank/DDBJ whole genome shotgun (WGS) entry which is preliminary data.</text>
</comment>
<protein>
    <submittedName>
        <fullName evidence="1">Uncharacterized protein</fullName>
    </submittedName>
</protein>
<evidence type="ECO:0000313" key="2">
    <source>
        <dbReference type="Proteomes" id="UP000299102"/>
    </source>
</evidence>
<gene>
    <name evidence="1" type="ORF">EVAR_97927_1</name>
</gene>
<proteinExistence type="predicted"/>
<name>A0A4C1XYA8_EUMVA</name>
<dbReference type="Proteomes" id="UP000299102">
    <property type="component" value="Unassembled WGS sequence"/>
</dbReference>
<dbReference type="EMBL" id="BGZK01000980">
    <property type="protein sequence ID" value="GBP67309.1"/>
    <property type="molecule type" value="Genomic_DNA"/>
</dbReference>
<accession>A0A4C1XYA8</accession>
<keyword evidence="2" id="KW-1185">Reference proteome</keyword>